<dbReference type="PANTHER" id="PTHR22997">
    <property type="entry name" value="PIH1 DOMAIN-CONTAINING PROTEIN 1"/>
    <property type="match status" value="1"/>
</dbReference>
<dbReference type="Proteomes" id="UP001364617">
    <property type="component" value="Unassembled WGS sequence"/>
</dbReference>
<dbReference type="Pfam" id="PF08190">
    <property type="entry name" value="PIH1"/>
    <property type="match status" value="1"/>
</dbReference>
<dbReference type="InterPro" id="IPR012981">
    <property type="entry name" value="PIH1_N"/>
</dbReference>
<evidence type="ECO:0000256" key="1">
    <source>
        <dbReference type="ARBA" id="ARBA00022490"/>
    </source>
</evidence>
<evidence type="ECO:0000256" key="3">
    <source>
        <dbReference type="HAMAP-Rule" id="MF_03069"/>
    </source>
</evidence>
<feature type="compositionally biased region" description="Gly residues" evidence="4">
    <location>
        <begin position="603"/>
        <end position="616"/>
    </location>
</feature>
<reference evidence="7 8" key="1">
    <citation type="submission" date="2024-02" db="EMBL/GenBank/DDBJ databases">
        <title>Chromosome-level genome assembly of the Eurasian Minnow (Phoxinus phoxinus).</title>
        <authorList>
            <person name="Oriowo T.O."/>
            <person name="Martin S."/>
            <person name="Stange M."/>
            <person name="Chrysostomakis Y."/>
            <person name="Brown T."/>
            <person name="Winkler S."/>
            <person name="Kukowka S."/>
            <person name="Myers E.W."/>
            <person name="Bohne A."/>
        </authorList>
    </citation>
    <scope>NUCLEOTIDE SEQUENCE [LARGE SCALE GENOMIC DNA]</scope>
    <source>
        <strain evidence="7">ZFMK-TIS-60720</strain>
        <tissue evidence="7">Whole Organism</tissue>
    </source>
</reference>
<dbReference type="EMBL" id="JAYKXH010000011">
    <property type="protein sequence ID" value="KAK7153516.1"/>
    <property type="molecule type" value="Genomic_DNA"/>
</dbReference>
<feature type="domain" description="PIH1D1/2/3 CS-like" evidence="6">
    <location>
        <begin position="241"/>
        <end position="338"/>
    </location>
</feature>
<evidence type="ECO:0000256" key="4">
    <source>
        <dbReference type="SAM" id="MobiDB-lite"/>
    </source>
</evidence>
<comment type="similarity">
    <text evidence="3">Belongs to the PIH1 family. Kintoun subfamily.</text>
</comment>
<dbReference type="HAMAP" id="MF_03069">
    <property type="entry name" value="Kintoun"/>
    <property type="match status" value="1"/>
</dbReference>
<evidence type="ECO:0000259" key="6">
    <source>
        <dbReference type="Pfam" id="PF18201"/>
    </source>
</evidence>
<dbReference type="CDD" id="cd00298">
    <property type="entry name" value="ACD_sHsps_p23-like"/>
    <property type="match status" value="1"/>
</dbReference>
<feature type="compositionally biased region" description="Basic and acidic residues" evidence="4">
    <location>
        <begin position="200"/>
        <end position="210"/>
    </location>
</feature>
<feature type="region of interest" description="Disordered" evidence="4">
    <location>
        <begin position="100"/>
        <end position="119"/>
    </location>
</feature>
<comment type="subcellular location">
    <subcellularLocation>
        <location evidence="3">Cytoplasm</location>
    </subcellularLocation>
    <subcellularLocation>
        <location evidence="2">Dynein axonemal particle</location>
    </subcellularLocation>
    <text evidence="3">Localizes in the apical cytoplasm around the gamma-tubulin-positive pericentriolar region, not in the cilia.</text>
</comment>
<sequence length="641" mass="69415">MDFGSKLEELNLTRDEMNRFSKALKDEKFRELLQEYAAEISDPENRRRYEEEITQMEEDRGINVQFIHPEANHVLKTRTARGKCFINVCSNPRIDEPSCEAARDRGGEPGQNWRLPFSLTPGRDDRDAAGNSCEVYDVVFHPEALHMAAKNARFMKLIHSTAIGGIEDSFHIKTDRAQMKQLKMKYKGVAHPAVIRRPIPGHDQKNRSAGEDMLSFPHPDPEPEASQSPPNPDDTRSKQPIKPHYTVKYRSVVDLQDYRCSRDSGPGARPREIVVIIDVPLLGSALDAEVCVTERRLVLEAPEPAYRLDLTLAYPVDEEKGDAKFNKTKKQLTITLPVRPAETPELQMSCDEAKSNGNEEADQNPKEEGLDPDHTGGLDPDHTEGLDPDHTEGLDPDHTEGLDPDHTEGLDPDHTEGLDPDHTEGLDPDHTEGLDPDHTEGLDPDHTEGLDPDHTEGLDPDHTEDLDPDHTGGGLDPDHTEGLDPDHTGGGLDPDHTGGGLDPDHTGGGLDPDHTGGGLDPDHTGGGLDPDHTGGGLDPDHTGGGLDPDHTGGGLDPDHTGGGLDPDHTGGGLDPDHTGGGLDPDHTGGLDPDHTGGLDPDHTGGGLDPDHTGGGLDPDQDHSHMTSAALCFQNTLLFDLD</sequence>
<dbReference type="PANTHER" id="PTHR22997:SF3">
    <property type="entry name" value="PROTEIN KINTOUN"/>
    <property type="match status" value="1"/>
</dbReference>
<dbReference type="GO" id="GO:0120293">
    <property type="term" value="C:dynein axonemal particle"/>
    <property type="evidence" value="ECO:0007669"/>
    <property type="project" value="UniProtKB-SubCell"/>
</dbReference>
<name>A0AAN9D0D0_9TELE</name>
<protein>
    <recommendedName>
        <fullName evidence="3">Protein kintoun</fullName>
    </recommendedName>
    <alternativeName>
        <fullName evidence="3">Dynein assembly factor 2, axonemal</fullName>
    </alternativeName>
</protein>
<evidence type="ECO:0000313" key="8">
    <source>
        <dbReference type="Proteomes" id="UP001364617"/>
    </source>
</evidence>
<evidence type="ECO:0000259" key="5">
    <source>
        <dbReference type="Pfam" id="PF08190"/>
    </source>
</evidence>
<feature type="compositionally biased region" description="Basic and acidic residues" evidence="4">
    <location>
        <begin position="363"/>
        <end position="487"/>
    </location>
</feature>
<dbReference type="InterPro" id="IPR041442">
    <property type="entry name" value="PIH1D1/2/3_CS-like"/>
</dbReference>
<comment type="caution">
    <text evidence="7">The sequence shown here is derived from an EMBL/GenBank/DDBJ whole genome shotgun (WGS) entry which is preliminary data.</text>
</comment>
<feature type="region of interest" description="Disordered" evidence="4">
    <location>
        <begin position="193"/>
        <end position="243"/>
    </location>
</feature>
<dbReference type="GO" id="GO:0070286">
    <property type="term" value="P:axonemal dynein complex assembly"/>
    <property type="evidence" value="ECO:0007669"/>
    <property type="project" value="UniProtKB-UniRule"/>
</dbReference>
<dbReference type="InterPro" id="IPR050734">
    <property type="entry name" value="PIH1/Kintoun_subfamily"/>
</dbReference>
<gene>
    <name evidence="3" type="primary">DNAAF2</name>
    <name evidence="3" type="synonym">KTU</name>
    <name evidence="7" type="ORF">R3I93_011438</name>
</gene>
<feature type="region of interest" description="Disordered" evidence="4">
    <location>
        <begin position="350"/>
        <end position="621"/>
    </location>
</feature>
<dbReference type="GO" id="GO:0003351">
    <property type="term" value="P:epithelial cilium movement involved in extracellular fluid movement"/>
    <property type="evidence" value="ECO:0007669"/>
    <property type="project" value="TreeGrafter"/>
</dbReference>
<feature type="compositionally biased region" description="Basic and acidic residues" evidence="4">
    <location>
        <begin position="583"/>
        <end position="602"/>
    </location>
</feature>
<keyword evidence="8" id="KW-1185">Reference proteome</keyword>
<evidence type="ECO:0000256" key="2">
    <source>
        <dbReference type="ARBA" id="ARBA00024190"/>
    </source>
</evidence>
<evidence type="ECO:0000313" key="7">
    <source>
        <dbReference type="EMBL" id="KAK7153516.1"/>
    </source>
</evidence>
<organism evidence="7 8">
    <name type="scientific">Phoxinus phoxinus</name>
    <name type="common">Eurasian minnow</name>
    <dbReference type="NCBI Taxonomy" id="58324"/>
    <lineage>
        <taxon>Eukaryota</taxon>
        <taxon>Metazoa</taxon>
        <taxon>Chordata</taxon>
        <taxon>Craniata</taxon>
        <taxon>Vertebrata</taxon>
        <taxon>Euteleostomi</taxon>
        <taxon>Actinopterygii</taxon>
        <taxon>Neopterygii</taxon>
        <taxon>Teleostei</taxon>
        <taxon>Ostariophysi</taxon>
        <taxon>Cypriniformes</taxon>
        <taxon>Leuciscidae</taxon>
        <taxon>Phoxininae</taxon>
        <taxon>Phoxinus</taxon>
    </lineage>
</organism>
<dbReference type="Pfam" id="PF18201">
    <property type="entry name" value="PIH1_CS"/>
    <property type="match status" value="1"/>
</dbReference>
<dbReference type="InterPro" id="IPR034727">
    <property type="entry name" value="Kintoun"/>
</dbReference>
<dbReference type="GO" id="GO:0005576">
    <property type="term" value="C:extracellular region"/>
    <property type="evidence" value="ECO:0007669"/>
    <property type="project" value="GOC"/>
</dbReference>
<comment type="function">
    <text evidence="3">Required for cytoplasmic pre-assembly of axonemal dyneins, thereby playing a central role in motility in cilia and flagella. Involved in pre-assembly of dynein arm complexes in the cytoplasm before intraflagellar transport loads them for the ciliary compartment.</text>
</comment>
<accession>A0AAN9D0D0</accession>
<feature type="compositionally biased region" description="Gly residues" evidence="4">
    <location>
        <begin position="488"/>
        <end position="582"/>
    </location>
</feature>
<feature type="domain" description="PIH1 N-terminal" evidence="5">
    <location>
        <begin position="40"/>
        <end position="201"/>
    </location>
</feature>
<keyword evidence="1 3" id="KW-0963">Cytoplasm</keyword>
<dbReference type="AlphaFoldDB" id="A0AAN9D0D0"/>
<dbReference type="GO" id="GO:0060285">
    <property type="term" value="P:cilium-dependent cell motility"/>
    <property type="evidence" value="ECO:0007669"/>
    <property type="project" value="UniProtKB-UniRule"/>
</dbReference>
<proteinExistence type="inferred from homology"/>